<dbReference type="PROSITE" id="PS00028">
    <property type="entry name" value="ZINC_FINGER_C2H2_1"/>
    <property type="match status" value="1"/>
</dbReference>
<feature type="domain" description="C2H2-type" evidence="2">
    <location>
        <begin position="59"/>
        <end position="82"/>
    </location>
</feature>
<organism evidence="3 4">
    <name type="scientific">Mya arenaria</name>
    <name type="common">Soft-shell clam</name>
    <dbReference type="NCBI Taxonomy" id="6604"/>
    <lineage>
        <taxon>Eukaryota</taxon>
        <taxon>Metazoa</taxon>
        <taxon>Spiralia</taxon>
        <taxon>Lophotrochozoa</taxon>
        <taxon>Mollusca</taxon>
        <taxon>Bivalvia</taxon>
        <taxon>Autobranchia</taxon>
        <taxon>Heteroconchia</taxon>
        <taxon>Euheterodonta</taxon>
        <taxon>Imparidentia</taxon>
        <taxon>Neoheterodontei</taxon>
        <taxon>Myida</taxon>
        <taxon>Myoidea</taxon>
        <taxon>Myidae</taxon>
        <taxon>Mya</taxon>
    </lineage>
</organism>
<evidence type="ECO:0000313" key="3">
    <source>
        <dbReference type="EMBL" id="WAQ94314.1"/>
    </source>
</evidence>
<name>A0ABY7DAH1_MYAAR</name>
<dbReference type="EMBL" id="CP111012">
    <property type="protein sequence ID" value="WAQ94314.1"/>
    <property type="molecule type" value="Genomic_DNA"/>
</dbReference>
<dbReference type="InterPro" id="IPR013087">
    <property type="entry name" value="Znf_C2H2_type"/>
</dbReference>
<dbReference type="Proteomes" id="UP001164746">
    <property type="component" value="Chromosome 1"/>
</dbReference>
<reference evidence="3" key="1">
    <citation type="submission" date="2022-11" db="EMBL/GenBank/DDBJ databases">
        <title>Centuries of genome instability and evolution in soft-shell clam transmissible cancer (bioRxiv).</title>
        <authorList>
            <person name="Hart S.F.M."/>
            <person name="Yonemitsu M.A."/>
            <person name="Giersch R.M."/>
            <person name="Beal B.F."/>
            <person name="Arriagada G."/>
            <person name="Davis B.W."/>
            <person name="Ostrander E.A."/>
            <person name="Goff S.P."/>
            <person name="Metzger M.J."/>
        </authorList>
    </citation>
    <scope>NUCLEOTIDE SEQUENCE</scope>
    <source>
        <strain evidence="3">MELC-2E11</strain>
        <tissue evidence="3">Siphon/mantle</tissue>
    </source>
</reference>
<keyword evidence="4" id="KW-1185">Reference proteome</keyword>
<gene>
    <name evidence="3" type="ORF">MAR_006785</name>
</gene>
<protein>
    <recommendedName>
        <fullName evidence="2">C2H2-type domain-containing protein</fullName>
    </recommendedName>
</protein>
<sequence length="537" mass="60750">MEDVGVVGVVGVDGVERVGFEHSDVRGWASSEADMCESSISFDDERLIECRKGEKQWLCPVGGCTKVLSRKQTLKIHIAVFHQLEKYCVQTRTYKDYEYTAVDTFPRTTAWRKHQHTATSQHTHHEEITHMQSNECHVPLTHDAGANVEPEPMDIDYEINENAILDNDVKDTESAPLYIVKCNMCPNSIYNSQITKKEHELAILTFSARHNLSDAALEDLLKLVNLYLPESNLVETNIEVLKERCGFNGTFLKSHTFCNICKNILKSGKDTCSTPNCPGKTPSLKTKSFFMTADLKVQLQEILTRPGVWESIKDERSKPTHSSFSDITDGDAYTALKLEGCFLSNSDNITFTMFTDGVPLFKSSGVSMWPVYLLINEIPRSQRFHKKNMLLWGVWQGAGKPQMTIFLKELIKDLSVLQTEGFTFTVDSCEIKCKAMLIVATMDLQARSAVLKMVPHNGEQPCVYCLEKGVTTSSGKGHCKSFPYTENPRLRSKDQIKADTGNAQIMNNERSKELQTKKKQNKNEYQWIPRRKCSNVS</sequence>
<dbReference type="Pfam" id="PF02992">
    <property type="entry name" value="Transposase_21"/>
    <property type="match status" value="1"/>
</dbReference>
<evidence type="ECO:0000259" key="2">
    <source>
        <dbReference type="PROSITE" id="PS00028"/>
    </source>
</evidence>
<evidence type="ECO:0000313" key="4">
    <source>
        <dbReference type="Proteomes" id="UP001164746"/>
    </source>
</evidence>
<evidence type="ECO:0000256" key="1">
    <source>
        <dbReference type="SAM" id="MobiDB-lite"/>
    </source>
</evidence>
<accession>A0ABY7DAH1</accession>
<feature type="region of interest" description="Disordered" evidence="1">
    <location>
        <begin position="500"/>
        <end position="537"/>
    </location>
</feature>
<proteinExistence type="predicted"/>
<dbReference type="InterPro" id="IPR004242">
    <property type="entry name" value="Transposase_21"/>
</dbReference>